<protein>
    <submittedName>
        <fullName evidence="1">Outer membrane beta-barrel domain-containing protein</fullName>
    </submittedName>
</protein>
<organism evidence="1 2">
    <name type="scientific">Myxococcus xanthus</name>
    <dbReference type="NCBI Taxonomy" id="34"/>
    <lineage>
        <taxon>Bacteria</taxon>
        <taxon>Pseudomonadati</taxon>
        <taxon>Myxococcota</taxon>
        <taxon>Myxococcia</taxon>
        <taxon>Myxococcales</taxon>
        <taxon>Cystobacterineae</taxon>
        <taxon>Myxococcaceae</taxon>
        <taxon>Myxococcus</taxon>
    </lineage>
</organism>
<evidence type="ECO:0000313" key="2">
    <source>
        <dbReference type="Proteomes" id="UP000533080"/>
    </source>
</evidence>
<comment type="caution">
    <text evidence="1">The sequence shown here is derived from an EMBL/GenBank/DDBJ whole genome shotgun (WGS) entry which is preliminary data.</text>
</comment>
<dbReference type="Proteomes" id="UP000533080">
    <property type="component" value="Unassembled WGS sequence"/>
</dbReference>
<evidence type="ECO:0000313" key="1">
    <source>
        <dbReference type="EMBL" id="NOJ82441.1"/>
    </source>
</evidence>
<name>A0A7Y4INC2_MYXXA</name>
<dbReference type="InterPro" id="IPR030820">
    <property type="entry name" value="OMP_myx_plus_Proteobacteria"/>
</dbReference>
<sequence length="294" mass="32326">MARGVPCTPVHGGPPDGPGRIMIARTLCAFASLAVSLAAPVAAAQDDENVLDNVVVRNRLYEPGGKLELSFGIGLPLQTHLTAHYVFNAGVAYNLFNTFAVEARAGYAASRHTGLARSISESFLNREDKRVTDELEDLWQMNLHGVAGVRWAPIYGKLSLLSDLPVHFQTYVWGGGGLASFKRNSVIQCTQVVNRELGICDNRTSVDDRGSATQDFWVNESRVAPVVSAAVGFRFFILDKHGVRLELRDWVFRDNYRVNLERDAWEAGQASGEPARSPGLTHLVQFDLGYTFSF</sequence>
<dbReference type="EMBL" id="JABFNT010000128">
    <property type="protein sequence ID" value="NOJ82441.1"/>
    <property type="molecule type" value="Genomic_DNA"/>
</dbReference>
<accession>A0A7Y4INC2</accession>
<dbReference type="AlphaFoldDB" id="A0A7Y4INC2"/>
<dbReference type="NCBIfam" id="TIGR04565">
    <property type="entry name" value="OMP_myx_plus"/>
    <property type="match status" value="1"/>
</dbReference>
<gene>
    <name evidence="1" type="ORF">HNV28_29660</name>
</gene>
<reference evidence="1 2" key="1">
    <citation type="submission" date="2020-05" db="EMBL/GenBank/DDBJ databases">
        <authorList>
            <person name="Whitworth D."/>
        </authorList>
    </citation>
    <scope>NUCLEOTIDE SEQUENCE [LARGE SCALE GENOMIC DNA]</scope>
    <source>
        <strain evidence="1 2">AM005</strain>
    </source>
</reference>
<proteinExistence type="predicted"/>